<dbReference type="AlphaFoldDB" id="W4M1B6"/>
<organism evidence="1 2">
    <name type="scientific">Candidatus Entotheonella gemina</name>
    <dbReference type="NCBI Taxonomy" id="1429439"/>
    <lineage>
        <taxon>Bacteria</taxon>
        <taxon>Pseudomonadati</taxon>
        <taxon>Nitrospinota/Tectimicrobiota group</taxon>
        <taxon>Candidatus Tectimicrobiota</taxon>
        <taxon>Candidatus Entotheonellia</taxon>
        <taxon>Candidatus Entotheonellales</taxon>
        <taxon>Candidatus Entotheonellaceae</taxon>
        <taxon>Candidatus Entotheonella</taxon>
    </lineage>
</organism>
<evidence type="ECO:0000313" key="2">
    <source>
        <dbReference type="Proteomes" id="UP000019140"/>
    </source>
</evidence>
<evidence type="ECO:0000313" key="1">
    <source>
        <dbReference type="EMBL" id="ETX03980.1"/>
    </source>
</evidence>
<comment type="caution">
    <text evidence="1">The sequence shown here is derived from an EMBL/GenBank/DDBJ whole genome shotgun (WGS) entry which is preliminary data.</text>
</comment>
<proteinExistence type="predicted"/>
<dbReference type="HOGENOM" id="CLU_193486_0_0_7"/>
<keyword evidence="2" id="KW-1185">Reference proteome</keyword>
<dbReference type="Proteomes" id="UP000019140">
    <property type="component" value="Unassembled WGS sequence"/>
</dbReference>
<protein>
    <submittedName>
        <fullName evidence="1">Uncharacterized protein</fullName>
    </submittedName>
</protein>
<dbReference type="EMBL" id="AZHX01001335">
    <property type="protein sequence ID" value="ETX03980.1"/>
    <property type="molecule type" value="Genomic_DNA"/>
</dbReference>
<sequence>MDRTVKEIEQAVTKLNKEQLAEFRAWYEKFDSDAWDRQIEEDVAAGKLDALAEAAIADHKAGRTKKL</sequence>
<name>W4M1B6_9BACT</name>
<accession>W4M1B6</accession>
<gene>
    <name evidence="1" type="ORF">ETSY2_31430</name>
</gene>
<reference evidence="1 2" key="1">
    <citation type="journal article" date="2014" name="Nature">
        <title>An environmental bacterial taxon with a large and distinct metabolic repertoire.</title>
        <authorList>
            <person name="Wilson M.C."/>
            <person name="Mori T."/>
            <person name="Ruckert C."/>
            <person name="Uria A.R."/>
            <person name="Helf M.J."/>
            <person name="Takada K."/>
            <person name="Gernert C."/>
            <person name="Steffens U.A."/>
            <person name="Heycke N."/>
            <person name="Schmitt S."/>
            <person name="Rinke C."/>
            <person name="Helfrich E.J."/>
            <person name="Brachmann A.O."/>
            <person name="Gurgui C."/>
            <person name="Wakimoto T."/>
            <person name="Kracht M."/>
            <person name="Crusemann M."/>
            <person name="Hentschel U."/>
            <person name="Abe I."/>
            <person name="Matsunaga S."/>
            <person name="Kalinowski J."/>
            <person name="Takeyama H."/>
            <person name="Piel J."/>
        </authorList>
    </citation>
    <scope>NUCLEOTIDE SEQUENCE [LARGE SCALE GENOMIC DNA]</scope>
    <source>
        <strain evidence="2">TSY2</strain>
    </source>
</reference>